<proteinExistence type="predicted"/>
<dbReference type="AlphaFoldDB" id="A0A5D3C204"/>
<protein>
    <submittedName>
        <fullName evidence="2">Putative mitochondrial protein</fullName>
    </submittedName>
</protein>
<dbReference type="CDD" id="cd09272">
    <property type="entry name" value="RNase_HI_RT_Ty1"/>
    <property type="match status" value="1"/>
</dbReference>
<dbReference type="PANTHER" id="PTHR11439:SF467">
    <property type="entry name" value="INTEGRASE CATALYTIC DOMAIN-CONTAINING PROTEIN"/>
    <property type="match status" value="1"/>
</dbReference>
<reference evidence="2 3" key="1">
    <citation type="submission" date="2019-08" db="EMBL/GenBank/DDBJ databases">
        <title>Draft genome sequences of two oriental melons (Cucumis melo L. var makuwa).</title>
        <authorList>
            <person name="Kwon S.-Y."/>
        </authorList>
    </citation>
    <scope>NUCLEOTIDE SEQUENCE [LARGE SCALE GENOMIC DNA]</scope>
    <source>
        <strain evidence="3">cv. Chang Bougi</strain>
        <tissue evidence="2">Leaf</tissue>
    </source>
</reference>
<dbReference type="Pfam" id="PF07727">
    <property type="entry name" value="RVT_2"/>
    <property type="match status" value="1"/>
</dbReference>
<gene>
    <name evidence="2" type="ORF">E5676_scaffold83G001030</name>
</gene>
<dbReference type="InterPro" id="IPR043502">
    <property type="entry name" value="DNA/RNA_pol_sf"/>
</dbReference>
<organism evidence="2 3">
    <name type="scientific">Cucumis melo var. makuwa</name>
    <name type="common">Oriental melon</name>
    <dbReference type="NCBI Taxonomy" id="1194695"/>
    <lineage>
        <taxon>Eukaryota</taxon>
        <taxon>Viridiplantae</taxon>
        <taxon>Streptophyta</taxon>
        <taxon>Embryophyta</taxon>
        <taxon>Tracheophyta</taxon>
        <taxon>Spermatophyta</taxon>
        <taxon>Magnoliopsida</taxon>
        <taxon>eudicotyledons</taxon>
        <taxon>Gunneridae</taxon>
        <taxon>Pentapetalae</taxon>
        <taxon>rosids</taxon>
        <taxon>fabids</taxon>
        <taxon>Cucurbitales</taxon>
        <taxon>Cucurbitaceae</taxon>
        <taxon>Benincaseae</taxon>
        <taxon>Cucumis</taxon>
    </lineage>
</organism>
<feature type="domain" description="Reverse transcriptase Ty1/copia-type" evidence="1">
    <location>
        <begin position="1"/>
        <end position="169"/>
    </location>
</feature>
<dbReference type="EMBL" id="SSTD01013865">
    <property type="protein sequence ID" value="TYK05415.1"/>
    <property type="molecule type" value="Genomic_DNA"/>
</dbReference>
<comment type="caution">
    <text evidence="2">The sequence shown here is derived from an EMBL/GenBank/DDBJ whole genome shotgun (WGS) entry which is preliminary data.</text>
</comment>
<evidence type="ECO:0000313" key="2">
    <source>
        <dbReference type="EMBL" id="TYK05415.1"/>
    </source>
</evidence>
<evidence type="ECO:0000259" key="1">
    <source>
        <dbReference type="Pfam" id="PF07727"/>
    </source>
</evidence>
<dbReference type="SUPFAM" id="SSF56672">
    <property type="entry name" value="DNA/RNA polymerases"/>
    <property type="match status" value="1"/>
</dbReference>
<accession>A0A5D3C204</accession>
<dbReference type="Proteomes" id="UP000321947">
    <property type="component" value="Unassembled WGS sequence"/>
</dbReference>
<name>A0A5D3C204_CUCMM</name>
<dbReference type="InterPro" id="IPR013103">
    <property type="entry name" value="RVT_2"/>
</dbReference>
<dbReference type="PANTHER" id="PTHR11439">
    <property type="entry name" value="GAG-POL-RELATED RETROTRANSPOSON"/>
    <property type="match status" value="1"/>
</dbReference>
<evidence type="ECO:0000313" key="3">
    <source>
        <dbReference type="Proteomes" id="UP000321947"/>
    </source>
</evidence>
<sequence>MAATHNWSLHQLDIKNAFLHSDLQEEVYMEQPPGFVAQEESDKVCCLRKSLYGLKQSPRAWFGKFSQALVRFGMQNSTYDHSVFYRRSDNGIVLLVVYVDDTVITGNDAWGISSLKTFLQGHFHTKDMGQLKYFLGIEVMRSKKCIYLSQRKYVLDLLSETEKLGAKPSGTLMMPNQQLVKEGKLCKDPERYRRLVGKLNYLTMTQPDIAYSVSVVSQFMSSPTVDHWAAVEQILCYLKAAPGRGILYKDHGHTRVECFSDADWAGSREDSISSSGYCVFVGGNLVSWKSKKQNVVSRSSAESEYRAMTQSVRNTALHIASNPVFHERTKHIEVDCHFIRAKIQDGLVSTGYVKTGEQLGDILTKVVNGARISYLCNKLDTIDIFAPG</sequence>